<accession>A0A3S5CRS8</accession>
<dbReference type="EMBL" id="CAAALY010277005">
    <property type="protein sequence ID" value="VEL42839.1"/>
    <property type="molecule type" value="Genomic_DNA"/>
</dbReference>
<reference evidence="2" key="1">
    <citation type="submission" date="2018-11" db="EMBL/GenBank/DDBJ databases">
        <authorList>
            <consortium name="Pathogen Informatics"/>
        </authorList>
    </citation>
    <scope>NUCLEOTIDE SEQUENCE</scope>
</reference>
<protein>
    <submittedName>
        <fullName evidence="2">Uncharacterized protein</fullName>
    </submittedName>
</protein>
<name>A0A3S5CRS8_9PLAT</name>
<comment type="caution">
    <text evidence="2">The sequence shown here is derived from an EMBL/GenBank/DDBJ whole genome shotgun (WGS) entry which is preliminary data.</text>
</comment>
<dbReference type="AlphaFoldDB" id="A0A3S5CRS8"/>
<evidence type="ECO:0000313" key="2">
    <source>
        <dbReference type="EMBL" id="VEL42839.1"/>
    </source>
</evidence>
<feature type="region of interest" description="Disordered" evidence="1">
    <location>
        <begin position="1"/>
        <end position="29"/>
    </location>
</feature>
<sequence>MAGQSWARRAQETNVTSKQPEGGAPEDRIQGLTIQVGQVGWPGARQEKNSQTQSARSYAISTHYLPSSTVDFWEKYKKMVLTTATL</sequence>
<dbReference type="Proteomes" id="UP000784294">
    <property type="component" value="Unassembled WGS sequence"/>
</dbReference>
<evidence type="ECO:0000313" key="3">
    <source>
        <dbReference type="Proteomes" id="UP000784294"/>
    </source>
</evidence>
<gene>
    <name evidence="2" type="ORF">PXEA_LOCUS36279</name>
</gene>
<keyword evidence="3" id="KW-1185">Reference proteome</keyword>
<evidence type="ECO:0000256" key="1">
    <source>
        <dbReference type="SAM" id="MobiDB-lite"/>
    </source>
</evidence>
<proteinExistence type="predicted"/>
<organism evidence="2 3">
    <name type="scientific">Protopolystoma xenopodis</name>
    <dbReference type="NCBI Taxonomy" id="117903"/>
    <lineage>
        <taxon>Eukaryota</taxon>
        <taxon>Metazoa</taxon>
        <taxon>Spiralia</taxon>
        <taxon>Lophotrochozoa</taxon>
        <taxon>Platyhelminthes</taxon>
        <taxon>Monogenea</taxon>
        <taxon>Polyopisthocotylea</taxon>
        <taxon>Polystomatidea</taxon>
        <taxon>Polystomatidae</taxon>
        <taxon>Protopolystoma</taxon>
    </lineage>
</organism>